<proteinExistence type="predicted"/>
<reference evidence="1 2" key="1">
    <citation type="journal article" date="2020" name="BMC Genomics">
        <title>Intraspecific diversification of the crop wild relative Brassica cretica Lam. using demographic model selection.</title>
        <authorList>
            <person name="Kioukis A."/>
            <person name="Michalopoulou V.A."/>
            <person name="Briers L."/>
            <person name="Pirintsos S."/>
            <person name="Studholme D.J."/>
            <person name="Pavlidis P."/>
            <person name="Sarris P.F."/>
        </authorList>
    </citation>
    <scope>NUCLEOTIDE SEQUENCE [LARGE SCALE GENOMIC DNA]</scope>
    <source>
        <strain evidence="2">cv. PFS-1207/04</strain>
    </source>
</reference>
<sequence>MVWCVPMDPSTTAAGCGFEHAVGLVLRLSGWLAVMSNSMGIGWELALVLHFVFAGVSDGFSSSSFSWSVLDEYGRVAVLMSLTVTVIVRPSLTSQHYMGLVKLLVVL</sequence>
<evidence type="ECO:0000313" key="1">
    <source>
        <dbReference type="EMBL" id="KAF3606544.1"/>
    </source>
</evidence>
<keyword evidence="2" id="KW-1185">Reference proteome</keyword>
<accession>A0ABQ7EUL9</accession>
<organism evidence="1 2">
    <name type="scientific">Brassica cretica</name>
    <name type="common">Mustard</name>
    <dbReference type="NCBI Taxonomy" id="69181"/>
    <lineage>
        <taxon>Eukaryota</taxon>
        <taxon>Viridiplantae</taxon>
        <taxon>Streptophyta</taxon>
        <taxon>Embryophyta</taxon>
        <taxon>Tracheophyta</taxon>
        <taxon>Spermatophyta</taxon>
        <taxon>Magnoliopsida</taxon>
        <taxon>eudicotyledons</taxon>
        <taxon>Gunneridae</taxon>
        <taxon>Pentapetalae</taxon>
        <taxon>rosids</taxon>
        <taxon>malvids</taxon>
        <taxon>Brassicales</taxon>
        <taxon>Brassicaceae</taxon>
        <taxon>Brassiceae</taxon>
        <taxon>Brassica</taxon>
    </lineage>
</organism>
<dbReference type="Proteomes" id="UP000266723">
    <property type="component" value="Unassembled WGS sequence"/>
</dbReference>
<comment type="caution">
    <text evidence="1">The sequence shown here is derived from an EMBL/GenBank/DDBJ whole genome shotgun (WGS) entry which is preliminary data.</text>
</comment>
<name>A0ABQ7EUL9_BRACR</name>
<gene>
    <name evidence="1" type="ORF">DY000_02046007</name>
</gene>
<evidence type="ECO:0000313" key="2">
    <source>
        <dbReference type="Proteomes" id="UP000266723"/>
    </source>
</evidence>
<dbReference type="EMBL" id="QGKV02000297">
    <property type="protein sequence ID" value="KAF3606544.1"/>
    <property type="molecule type" value="Genomic_DNA"/>
</dbReference>
<protein>
    <submittedName>
        <fullName evidence="1">Uncharacterized protein</fullName>
    </submittedName>
</protein>